<dbReference type="EMBL" id="AFYH01107566">
    <property type="status" value="NOT_ANNOTATED_CDS"/>
    <property type="molecule type" value="Genomic_DNA"/>
</dbReference>
<dbReference type="OMA" id="FLCLTLW"/>
<dbReference type="Proteomes" id="UP000008672">
    <property type="component" value="Unassembled WGS sequence"/>
</dbReference>
<dbReference type="GO" id="GO:0007519">
    <property type="term" value="P:skeletal muscle tissue development"/>
    <property type="evidence" value="ECO:0007669"/>
    <property type="project" value="TreeGrafter"/>
</dbReference>
<accession>H3B3W5</accession>
<name>H3B3W5_LATCH</name>
<dbReference type="GO" id="GO:0042383">
    <property type="term" value="C:sarcolemma"/>
    <property type="evidence" value="ECO:0007669"/>
    <property type="project" value="TreeGrafter"/>
</dbReference>
<dbReference type="RefSeq" id="XP_006000120.1">
    <property type="nucleotide sequence ID" value="XM_006000058.2"/>
</dbReference>
<dbReference type="EMBL" id="AFYH01107565">
    <property type="status" value="NOT_ANNOTATED_CDS"/>
    <property type="molecule type" value="Genomic_DNA"/>
</dbReference>
<dbReference type="HOGENOM" id="CLU_048494_2_0_1"/>
<dbReference type="GO" id="GO:0061337">
    <property type="term" value="P:cardiac conduction"/>
    <property type="evidence" value="ECO:0007669"/>
    <property type="project" value="Ensembl"/>
</dbReference>
<keyword evidence="10" id="KW-1185">Reference proteome</keyword>
<protein>
    <submittedName>
        <fullName evidence="9">Popeye domain cAMP effector 2</fullName>
    </submittedName>
</protein>
<feature type="compositionally biased region" description="Low complexity" evidence="6">
    <location>
        <begin position="289"/>
        <end position="299"/>
    </location>
</feature>
<reference evidence="9" key="2">
    <citation type="submission" date="2025-08" db="UniProtKB">
        <authorList>
            <consortium name="Ensembl"/>
        </authorList>
    </citation>
    <scope>IDENTIFICATION</scope>
</reference>
<proteinExistence type="inferred from homology"/>
<keyword evidence="5 7" id="KW-0472">Membrane</keyword>
<evidence type="ECO:0000259" key="8">
    <source>
        <dbReference type="Pfam" id="PF04831"/>
    </source>
</evidence>
<evidence type="ECO:0000256" key="2">
    <source>
        <dbReference type="ARBA" id="ARBA00007146"/>
    </source>
</evidence>
<feature type="transmembrane region" description="Helical" evidence="7">
    <location>
        <begin position="78"/>
        <end position="98"/>
    </location>
</feature>
<keyword evidence="4 7" id="KW-1133">Transmembrane helix</keyword>
<dbReference type="GeneID" id="102367590"/>
<dbReference type="CTD" id="64091"/>
<dbReference type="InterPro" id="IPR006916">
    <property type="entry name" value="POPDC1-3"/>
</dbReference>
<evidence type="ECO:0000256" key="4">
    <source>
        <dbReference type="ARBA" id="ARBA00022989"/>
    </source>
</evidence>
<dbReference type="OrthoDB" id="425611at2759"/>
<evidence type="ECO:0000256" key="1">
    <source>
        <dbReference type="ARBA" id="ARBA00004141"/>
    </source>
</evidence>
<dbReference type="FunCoup" id="H3B3W5">
    <property type="interactions" value="328"/>
</dbReference>
<comment type="subcellular location">
    <subcellularLocation>
        <location evidence="1">Membrane</location>
        <topology evidence="1">Multi-pass membrane protein</topology>
    </subcellularLocation>
</comment>
<evidence type="ECO:0000256" key="6">
    <source>
        <dbReference type="SAM" id="MobiDB-lite"/>
    </source>
</evidence>
<evidence type="ECO:0000256" key="5">
    <source>
        <dbReference type="ARBA" id="ARBA00023136"/>
    </source>
</evidence>
<dbReference type="Bgee" id="ENSLACG00000014618">
    <property type="expression patterns" value="Expressed in post-anal tail muscle and 6 other cell types or tissues"/>
</dbReference>
<gene>
    <name evidence="9" type="primary">POPDC2</name>
</gene>
<organism evidence="9 10">
    <name type="scientific">Latimeria chalumnae</name>
    <name type="common">Coelacanth</name>
    <dbReference type="NCBI Taxonomy" id="7897"/>
    <lineage>
        <taxon>Eukaryota</taxon>
        <taxon>Metazoa</taxon>
        <taxon>Chordata</taxon>
        <taxon>Craniata</taxon>
        <taxon>Vertebrata</taxon>
        <taxon>Euteleostomi</taxon>
        <taxon>Coelacanthiformes</taxon>
        <taxon>Coelacanthidae</taxon>
        <taxon>Latimeria</taxon>
    </lineage>
</organism>
<feature type="compositionally biased region" description="Pro residues" evidence="6">
    <location>
        <begin position="313"/>
        <end position="330"/>
    </location>
</feature>
<keyword evidence="3 7" id="KW-0812">Transmembrane</keyword>
<dbReference type="GO" id="GO:0030552">
    <property type="term" value="F:cAMP binding"/>
    <property type="evidence" value="ECO:0007669"/>
    <property type="project" value="TreeGrafter"/>
</dbReference>
<evidence type="ECO:0000256" key="3">
    <source>
        <dbReference type="ARBA" id="ARBA00022692"/>
    </source>
</evidence>
<dbReference type="AlphaFoldDB" id="H3B3W5"/>
<dbReference type="KEGG" id="lcm:102367590"/>
<reference evidence="9" key="3">
    <citation type="submission" date="2025-09" db="UniProtKB">
        <authorList>
            <consortium name="Ensembl"/>
        </authorList>
    </citation>
    <scope>IDENTIFICATION</scope>
</reference>
<dbReference type="Pfam" id="PF04831">
    <property type="entry name" value="POPDC1-3"/>
    <property type="match status" value="1"/>
</dbReference>
<dbReference type="PANTHER" id="PTHR12101">
    <property type="entry name" value="POPEYE DOMAIN CONTAINING PROTEIN"/>
    <property type="match status" value="1"/>
</dbReference>
<dbReference type="EMBL" id="AFYH01107564">
    <property type="status" value="NOT_ANNOTATED_CDS"/>
    <property type="molecule type" value="Genomic_DNA"/>
</dbReference>
<dbReference type="SUPFAM" id="SSF51206">
    <property type="entry name" value="cAMP-binding domain-like"/>
    <property type="match status" value="1"/>
</dbReference>
<dbReference type="EMBL" id="AFYH01107567">
    <property type="status" value="NOT_ANNOTATED_CDS"/>
    <property type="molecule type" value="Genomic_DNA"/>
</dbReference>
<dbReference type="STRING" id="7897.ENSLACP00000016586"/>
<dbReference type="InterPro" id="IPR018490">
    <property type="entry name" value="cNMP-bd_dom_sf"/>
</dbReference>
<dbReference type="GO" id="GO:0001947">
    <property type="term" value="P:heart looping"/>
    <property type="evidence" value="ECO:0007669"/>
    <property type="project" value="Ensembl"/>
</dbReference>
<feature type="domain" description="POPDC1-3" evidence="8">
    <location>
        <begin position="27"/>
        <end position="252"/>
    </location>
</feature>
<dbReference type="EMBL" id="AFYH01107563">
    <property type="status" value="NOT_ANNOTATED_CDS"/>
    <property type="molecule type" value="Genomic_DNA"/>
</dbReference>
<sequence length="366" mass="40751">MFGGNATLLDILVSRHTMCEGWRDGSEGAFFHLASVLLCLAYMGGSGVFGSIYIYSLMAVGFFCYALWGWLDACGVDIFAWNLLLVAACLLQLAHVTYRLRRDTLEEELDNLYKACYVPLEVPISVYKEIVKCCDGQVVTLSKDQNYAVEGKTPIDRLSLLLSGRIRVTLDGQLLHYIYSYQFLDSPEWESLRPTEEGKFQVTLTAETDCRYITWRRRKLYLLLAKERYIARLFSVMLGHDIAEKLYSLNDKLFSKCGFRFDIRLPSLYHVLGPSSSSGDSENEREKATAAAAAPLAGAHPQHSAPSAHKPAPLSPTSPTPTAPTPPSKAPWPESEATVVQPLSRSYPKVLFKARAPLAPTQTPEL</sequence>
<feature type="transmembrane region" description="Helical" evidence="7">
    <location>
        <begin position="52"/>
        <end position="71"/>
    </location>
</feature>
<dbReference type="GeneTree" id="ENSGT00390000002563"/>
<dbReference type="InterPro" id="IPR055272">
    <property type="entry name" value="POPDC1-3_dom"/>
</dbReference>
<dbReference type="Ensembl" id="ENSLACT00000016700.2">
    <property type="protein sequence ID" value="ENSLACP00000016586.2"/>
    <property type="gene ID" value="ENSLACG00000014618.2"/>
</dbReference>
<dbReference type="GO" id="GO:0042391">
    <property type="term" value="P:regulation of membrane potential"/>
    <property type="evidence" value="ECO:0007669"/>
    <property type="project" value="TreeGrafter"/>
</dbReference>
<dbReference type="PANTHER" id="PTHR12101:SF15">
    <property type="entry name" value="POPEYE DOMAIN-CONTAINING PROTEIN 2"/>
    <property type="match status" value="1"/>
</dbReference>
<evidence type="ECO:0000313" key="9">
    <source>
        <dbReference type="Ensembl" id="ENSLACP00000016586.2"/>
    </source>
</evidence>
<evidence type="ECO:0000256" key="7">
    <source>
        <dbReference type="SAM" id="Phobius"/>
    </source>
</evidence>
<reference evidence="10" key="1">
    <citation type="submission" date="2011-08" db="EMBL/GenBank/DDBJ databases">
        <title>The draft genome of Latimeria chalumnae.</title>
        <authorList>
            <person name="Di Palma F."/>
            <person name="Alfoldi J."/>
            <person name="Johnson J."/>
            <person name="Berlin A."/>
            <person name="Gnerre S."/>
            <person name="Jaffe D."/>
            <person name="MacCallum I."/>
            <person name="Young S."/>
            <person name="Walker B.J."/>
            <person name="Lander E."/>
            <person name="Lindblad-Toh K."/>
        </authorList>
    </citation>
    <scope>NUCLEOTIDE SEQUENCE [LARGE SCALE GENOMIC DNA]</scope>
    <source>
        <strain evidence="10">Wild caught</strain>
    </source>
</reference>
<feature type="region of interest" description="Disordered" evidence="6">
    <location>
        <begin position="274"/>
        <end position="340"/>
    </location>
</feature>
<dbReference type="GO" id="GO:0051146">
    <property type="term" value="P:striated muscle cell differentiation"/>
    <property type="evidence" value="ECO:0007669"/>
    <property type="project" value="Ensembl"/>
</dbReference>
<evidence type="ECO:0000313" key="10">
    <source>
        <dbReference type="Proteomes" id="UP000008672"/>
    </source>
</evidence>
<dbReference type="InParanoid" id="H3B3W5"/>
<dbReference type="eggNOG" id="ENOG502R0XG">
    <property type="taxonomic scope" value="Eukaryota"/>
</dbReference>
<comment type="similarity">
    <text evidence="2">Belongs to the popeye family.</text>
</comment>